<keyword evidence="2" id="KW-0810">Translation regulation</keyword>
<proteinExistence type="predicted"/>
<keyword evidence="1" id="KW-0677">Repeat</keyword>
<dbReference type="SUPFAM" id="SSF48371">
    <property type="entry name" value="ARM repeat"/>
    <property type="match status" value="1"/>
</dbReference>
<organism evidence="7 8">
    <name type="scientific">Stylosanthes scabra</name>
    <dbReference type="NCBI Taxonomy" id="79078"/>
    <lineage>
        <taxon>Eukaryota</taxon>
        <taxon>Viridiplantae</taxon>
        <taxon>Streptophyta</taxon>
        <taxon>Embryophyta</taxon>
        <taxon>Tracheophyta</taxon>
        <taxon>Spermatophyta</taxon>
        <taxon>Magnoliopsida</taxon>
        <taxon>eudicotyledons</taxon>
        <taxon>Gunneridae</taxon>
        <taxon>Pentapetalae</taxon>
        <taxon>rosids</taxon>
        <taxon>fabids</taxon>
        <taxon>Fabales</taxon>
        <taxon>Fabaceae</taxon>
        <taxon>Papilionoideae</taxon>
        <taxon>50 kb inversion clade</taxon>
        <taxon>dalbergioids sensu lato</taxon>
        <taxon>Dalbergieae</taxon>
        <taxon>Pterocarpus clade</taxon>
        <taxon>Stylosanthes</taxon>
    </lineage>
</organism>
<feature type="repeat" description="Pumilio" evidence="4">
    <location>
        <begin position="359"/>
        <end position="394"/>
    </location>
</feature>
<comment type="caution">
    <text evidence="7">The sequence shown here is derived from an EMBL/GenBank/DDBJ whole genome shotgun (WGS) entry which is preliminary data.</text>
</comment>
<dbReference type="Gene3D" id="1.25.10.10">
    <property type="entry name" value="Leucine-rich Repeat Variant"/>
    <property type="match status" value="1"/>
</dbReference>
<evidence type="ECO:0000256" key="1">
    <source>
        <dbReference type="ARBA" id="ARBA00022737"/>
    </source>
</evidence>
<dbReference type="PANTHER" id="PTHR12537">
    <property type="entry name" value="RNA BINDING PROTEIN PUMILIO-RELATED"/>
    <property type="match status" value="1"/>
</dbReference>
<feature type="repeat" description="Pumilio" evidence="4">
    <location>
        <begin position="247"/>
        <end position="282"/>
    </location>
</feature>
<dbReference type="InterPro" id="IPR011989">
    <property type="entry name" value="ARM-like"/>
</dbReference>
<keyword evidence="8" id="KW-1185">Reference proteome</keyword>
<protein>
    <recommendedName>
        <fullName evidence="6">PUM-HD domain-containing protein</fullName>
    </recommendedName>
</protein>
<evidence type="ECO:0000259" key="6">
    <source>
        <dbReference type="PROSITE" id="PS50303"/>
    </source>
</evidence>
<dbReference type="Pfam" id="PF00806">
    <property type="entry name" value="PUF"/>
    <property type="match status" value="8"/>
</dbReference>
<dbReference type="InterPro" id="IPR001313">
    <property type="entry name" value="Pumilio_RNA-bd_rpt"/>
</dbReference>
<evidence type="ECO:0000313" key="7">
    <source>
        <dbReference type="EMBL" id="MED6218568.1"/>
    </source>
</evidence>
<dbReference type="Proteomes" id="UP001341840">
    <property type="component" value="Unassembled WGS sequence"/>
</dbReference>
<sequence length="540" mass="60235">MSSQTSSAFLDDEASGNSSVSSFPFPHSLDSPHPHPQNNPYEIQALDEAFDCLSLPPFGFNNLPPSLDFDHRDVSDGVNKTEPFDRPRLHHLQSSNLVPQIQHNHGFVNTARAAANAAFVPPEGCDGDGGNSNGIWSGSSNRNFGAASRYSSRGFPSVPLPPNEAVDQFHQPNLGVGGSSFPAVAAAAAEFNNVNNNNNIGRVRYYHLFHDVRGRVVAMAKDQNGSRILRQKLERLTPQEVSLAFLEMINHVAELMVDPVGSKVVHDILKLISEQQRTLIILMLTNTHFQLVEICLNPHGSCSVEKLLEYVTNSELRDLIVRALIPGTVALAKDTHGHRVLMHCIKHFSPEESKHLVNAIANHLFGIATDKTGCCVIQEFVKYTIGKFKVQLMAEIILNAQLLSEDSYGNYVVQHLLGMQTPAITDRLMRQLEGKFFYLSCNKYGSNVVEKFFQFSEEKNTARITVELLCHPNVEMLLVDPYGNYVIQSALVISKDPIRSAILQLIQHNYPMMRSNVYGQKILERFDKGKIRTHNKHTHE</sequence>
<dbReference type="PROSITE" id="PS50303">
    <property type="entry name" value="PUM_HD"/>
    <property type="match status" value="1"/>
</dbReference>
<feature type="repeat" description="Pumilio" evidence="4">
    <location>
        <begin position="395"/>
        <end position="430"/>
    </location>
</feature>
<feature type="repeat" description="Pumilio" evidence="4">
    <location>
        <begin position="323"/>
        <end position="358"/>
    </location>
</feature>
<reference evidence="7 8" key="1">
    <citation type="journal article" date="2023" name="Plants (Basel)">
        <title>Bridging the Gap: Combining Genomics and Transcriptomics Approaches to Understand Stylosanthes scabra, an Orphan Legume from the Brazilian Caatinga.</title>
        <authorList>
            <person name="Ferreira-Neto J.R.C."/>
            <person name="da Silva M.D."/>
            <person name="Binneck E."/>
            <person name="de Melo N.F."/>
            <person name="da Silva R.H."/>
            <person name="de Melo A.L.T.M."/>
            <person name="Pandolfi V."/>
            <person name="Bustamante F.O."/>
            <person name="Brasileiro-Vidal A.C."/>
            <person name="Benko-Iseppon A.M."/>
        </authorList>
    </citation>
    <scope>NUCLEOTIDE SEQUENCE [LARGE SCALE GENOMIC DNA]</scope>
    <source>
        <tissue evidence="7">Leaves</tissue>
    </source>
</reference>
<evidence type="ECO:0000313" key="8">
    <source>
        <dbReference type="Proteomes" id="UP001341840"/>
    </source>
</evidence>
<feature type="repeat" description="Pumilio" evidence="4">
    <location>
        <begin position="467"/>
        <end position="504"/>
    </location>
</feature>
<evidence type="ECO:0000256" key="2">
    <source>
        <dbReference type="ARBA" id="ARBA00022845"/>
    </source>
</evidence>
<feature type="domain" description="PUM-HD" evidence="6">
    <location>
        <begin position="189"/>
        <end position="530"/>
    </location>
</feature>
<evidence type="ECO:0000256" key="3">
    <source>
        <dbReference type="ARBA" id="ARBA00022884"/>
    </source>
</evidence>
<dbReference type="SMART" id="SM00025">
    <property type="entry name" value="Pumilio"/>
    <property type="match status" value="8"/>
</dbReference>
<dbReference type="PANTHER" id="PTHR12537:SF63">
    <property type="entry name" value="PUMILIO HOMOLOG 15"/>
    <property type="match status" value="1"/>
</dbReference>
<name>A0ABU6ZBA2_9FABA</name>
<evidence type="ECO:0000256" key="5">
    <source>
        <dbReference type="SAM" id="MobiDB-lite"/>
    </source>
</evidence>
<feature type="repeat" description="Pumilio" evidence="4">
    <location>
        <begin position="431"/>
        <end position="466"/>
    </location>
</feature>
<gene>
    <name evidence="7" type="ORF">PIB30_027907</name>
</gene>
<dbReference type="InterPro" id="IPR016024">
    <property type="entry name" value="ARM-type_fold"/>
</dbReference>
<evidence type="ECO:0000256" key="4">
    <source>
        <dbReference type="PROSITE-ProRule" id="PRU00317"/>
    </source>
</evidence>
<feature type="repeat" description="Pumilio" evidence="4">
    <location>
        <begin position="286"/>
        <end position="322"/>
    </location>
</feature>
<keyword evidence="3" id="KW-0694">RNA-binding</keyword>
<dbReference type="EMBL" id="JASCZI010271969">
    <property type="protein sequence ID" value="MED6218568.1"/>
    <property type="molecule type" value="Genomic_DNA"/>
</dbReference>
<dbReference type="InterPro" id="IPR033133">
    <property type="entry name" value="PUM-HD"/>
</dbReference>
<feature type="region of interest" description="Disordered" evidence="5">
    <location>
        <begin position="1"/>
        <end position="40"/>
    </location>
</feature>
<dbReference type="PROSITE" id="PS50302">
    <property type="entry name" value="PUM"/>
    <property type="match status" value="7"/>
</dbReference>
<accession>A0ABU6ZBA2</accession>